<dbReference type="STRING" id="1797532.A2729_04455"/>
<evidence type="ECO:0000313" key="2">
    <source>
        <dbReference type="EMBL" id="OGY43397.1"/>
    </source>
</evidence>
<comment type="caution">
    <text evidence="2">The sequence shown here is derived from an EMBL/GenBank/DDBJ whole genome shotgun (WGS) entry which is preliminary data.</text>
</comment>
<dbReference type="CDD" id="cd04181">
    <property type="entry name" value="NTP_transferase"/>
    <property type="match status" value="1"/>
</dbReference>
<dbReference type="EMBL" id="MHIB01000037">
    <property type="protein sequence ID" value="OGY43397.1"/>
    <property type="molecule type" value="Genomic_DNA"/>
</dbReference>
<dbReference type="InterPro" id="IPR005835">
    <property type="entry name" value="NTP_transferase_dom"/>
</dbReference>
<evidence type="ECO:0000259" key="1">
    <source>
        <dbReference type="Pfam" id="PF00483"/>
    </source>
</evidence>
<dbReference type="SUPFAM" id="SSF53448">
    <property type="entry name" value="Nucleotide-diphospho-sugar transferases"/>
    <property type="match status" value="1"/>
</dbReference>
<proteinExistence type="predicted"/>
<evidence type="ECO:0000313" key="3">
    <source>
        <dbReference type="Proteomes" id="UP000178930"/>
    </source>
</evidence>
<gene>
    <name evidence="2" type="ORF">A2729_04455</name>
</gene>
<dbReference type="InterPro" id="IPR029044">
    <property type="entry name" value="Nucleotide-diphossugar_trans"/>
</dbReference>
<dbReference type="Gene3D" id="3.90.550.10">
    <property type="entry name" value="Spore Coat Polysaccharide Biosynthesis Protein SpsA, Chain A"/>
    <property type="match status" value="1"/>
</dbReference>
<reference evidence="2 3" key="1">
    <citation type="journal article" date="2016" name="Nat. Commun.">
        <title>Thousands of microbial genomes shed light on interconnected biogeochemical processes in an aquifer system.</title>
        <authorList>
            <person name="Anantharaman K."/>
            <person name="Brown C.T."/>
            <person name="Hug L.A."/>
            <person name="Sharon I."/>
            <person name="Castelle C.J."/>
            <person name="Probst A.J."/>
            <person name="Thomas B.C."/>
            <person name="Singh A."/>
            <person name="Wilkins M.J."/>
            <person name="Karaoz U."/>
            <person name="Brodie E.L."/>
            <person name="Williams K.H."/>
            <person name="Hubbard S.S."/>
            <person name="Banfield J.F."/>
        </authorList>
    </citation>
    <scope>NUCLEOTIDE SEQUENCE [LARGE SCALE GENOMIC DNA]</scope>
</reference>
<protein>
    <recommendedName>
        <fullName evidence="1">Nucleotidyl transferase domain-containing protein</fullName>
    </recommendedName>
</protein>
<sequence length="235" mass="26676">MLAIILAGGEGTRLRPLTYQMPKAMIPVQGRTLTEHVFDIYKKIGVAEIYLSIAYLANQMIDYFGDGANFGIKIQYLKEEKPRGTAGPLMILKEKGEIIKHDFFMSNGDNLFALDLMAMLDFHKKNGGLATIALTEVLDPTRYGVARLENHQILEFVEKPTLDQTPSHFINSGFYILSPKIFNYLPAKDFIMLEKDVWPTLAKAGKLFGFKSDAQWFDTGTPESYERVKREWRGV</sequence>
<feature type="domain" description="Nucleotidyl transferase" evidence="1">
    <location>
        <begin position="3"/>
        <end position="230"/>
    </location>
</feature>
<dbReference type="InterPro" id="IPR050486">
    <property type="entry name" value="Mannose-1P_guanyltransferase"/>
</dbReference>
<dbReference type="PANTHER" id="PTHR22572">
    <property type="entry name" value="SUGAR-1-PHOSPHATE GUANYL TRANSFERASE"/>
    <property type="match status" value="1"/>
</dbReference>
<dbReference type="Pfam" id="PF00483">
    <property type="entry name" value="NTP_transferase"/>
    <property type="match status" value="1"/>
</dbReference>
<dbReference type="AlphaFoldDB" id="A0A1G1XVR3"/>
<accession>A0A1G1XVR3</accession>
<dbReference type="Proteomes" id="UP000178930">
    <property type="component" value="Unassembled WGS sequence"/>
</dbReference>
<name>A0A1G1XVR3_9BACT</name>
<organism evidence="2 3">
    <name type="scientific">Candidatus Buchananbacteria bacterium RIFCSPHIGHO2_01_FULL_39_14</name>
    <dbReference type="NCBI Taxonomy" id="1797532"/>
    <lineage>
        <taxon>Bacteria</taxon>
        <taxon>Candidatus Buchananiibacteriota</taxon>
    </lineage>
</organism>